<organism evidence="2 3">
    <name type="scientific">Methylobacterium brachiatum</name>
    <dbReference type="NCBI Taxonomy" id="269660"/>
    <lineage>
        <taxon>Bacteria</taxon>
        <taxon>Pseudomonadati</taxon>
        <taxon>Pseudomonadota</taxon>
        <taxon>Alphaproteobacteria</taxon>
        <taxon>Hyphomicrobiales</taxon>
        <taxon>Methylobacteriaceae</taxon>
        <taxon>Methylobacterium</taxon>
    </lineage>
</organism>
<name>A0ABV1R803_9HYPH</name>
<dbReference type="EMBL" id="JBELQD010000030">
    <property type="protein sequence ID" value="MER2290825.1"/>
    <property type="molecule type" value="Genomic_DNA"/>
</dbReference>
<dbReference type="Proteomes" id="UP001432995">
    <property type="component" value="Unassembled WGS sequence"/>
</dbReference>
<evidence type="ECO:0000256" key="1">
    <source>
        <dbReference type="SAM" id="SignalP"/>
    </source>
</evidence>
<feature type="chain" id="PRO_5047182784" evidence="1">
    <location>
        <begin position="21"/>
        <end position="136"/>
    </location>
</feature>
<protein>
    <submittedName>
        <fullName evidence="2">Uncharacterized protein</fullName>
    </submittedName>
</protein>
<accession>A0ABV1R803</accession>
<reference evidence="2" key="1">
    <citation type="submission" date="2024-06" db="EMBL/GenBank/DDBJ databases">
        <authorList>
            <person name="Campbell A.G."/>
        </authorList>
    </citation>
    <scope>NUCLEOTIDE SEQUENCE</scope>
    <source>
        <strain evidence="2">EM17</strain>
    </source>
</reference>
<feature type="signal peptide" evidence="1">
    <location>
        <begin position="1"/>
        <end position="20"/>
    </location>
</feature>
<keyword evidence="3" id="KW-1185">Reference proteome</keyword>
<sequence>MIAHRVALAGTVLMLGIAPAASQLRRPMTCTEEVSVGLDAVPLPEGAKPQPQRARTFSLVSSGGLLTVISAGRSDYYECQVASPRLNERTPRNAIKCQNGVYFLLIDLNKLNFVEAQLNPEDRTEIKMSYGSCRNL</sequence>
<comment type="caution">
    <text evidence="2">The sequence shown here is derived from an EMBL/GenBank/DDBJ whole genome shotgun (WGS) entry which is preliminary data.</text>
</comment>
<proteinExistence type="predicted"/>
<evidence type="ECO:0000313" key="3">
    <source>
        <dbReference type="Proteomes" id="UP001432995"/>
    </source>
</evidence>
<gene>
    <name evidence="2" type="ORF">ABS770_21440</name>
</gene>
<dbReference type="RefSeq" id="WP_007559160.1">
    <property type="nucleotide sequence ID" value="NZ_JARVWR010000024.1"/>
</dbReference>
<evidence type="ECO:0000313" key="2">
    <source>
        <dbReference type="EMBL" id="MER2290825.1"/>
    </source>
</evidence>
<keyword evidence="1" id="KW-0732">Signal</keyword>